<dbReference type="Proteomes" id="UP000178168">
    <property type="component" value="Unassembled WGS sequence"/>
</dbReference>
<keyword evidence="1" id="KW-0472">Membrane</keyword>
<reference evidence="2 3" key="1">
    <citation type="journal article" date="2016" name="Nat. Commun.">
        <title>Thousands of microbial genomes shed light on interconnected biogeochemical processes in an aquifer system.</title>
        <authorList>
            <person name="Anantharaman K."/>
            <person name="Brown C.T."/>
            <person name="Hug L.A."/>
            <person name="Sharon I."/>
            <person name="Castelle C.J."/>
            <person name="Probst A.J."/>
            <person name="Thomas B.C."/>
            <person name="Singh A."/>
            <person name="Wilkins M.J."/>
            <person name="Karaoz U."/>
            <person name="Brodie E.L."/>
            <person name="Williams K.H."/>
            <person name="Hubbard S.S."/>
            <person name="Banfield J.F."/>
        </authorList>
    </citation>
    <scope>NUCLEOTIDE SEQUENCE [LARGE SCALE GENOMIC DNA]</scope>
</reference>
<feature type="transmembrane region" description="Helical" evidence="1">
    <location>
        <begin position="72"/>
        <end position="92"/>
    </location>
</feature>
<dbReference type="EMBL" id="MHUZ01000016">
    <property type="protein sequence ID" value="OHA85789.1"/>
    <property type="molecule type" value="Genomic_DNA"/>
</dbReference>
<comment type="caution">
    <text evidence="2">The sequence shown here is derived from an EMBL/GenBank/DDBJ whole genome shotgun (WGS) entry which is preliminary data.</text>
</comment>
<protein>
    <recommendedName>
        <fullName evidence="4">DUF11 domain-containing protein</fullName>
    </recommendedName>
</protein>
<sequence length="646" mass="69884">MPQDPKSSLEELNRKMYTQDFKEVPIRKALEQAETEPDIERDWTEESFGADDFSTEKIEHAMKKTNRFARGLLYVSAVFLAVAVIIGAISIFRGTGISSKNVSISIEGPGTASGGEELAFDVVVRNKNTEAIEQGEMVLHLPDGISLVTDKGTEEGTVRLPIETLLAEGTLRKQLRVVPYGAEKEEKKIPIVLEFRFSGQSATWESKNEYAFTITSSPVNISVASIEEVSAGQAFDLTIKIESNTDKSLPGALLKIDYPQGFRRTSSSPEPTFGENLWRIGEVVSGASSEVHIRGVMEGDAGQEKVFTITLGKQSDRDERAIGTVYNATTQSIMVKQPFIEVETAVNGQEGDMVSVTGGEAVRVDLDWKSTGGANIVDAEISVKLKGSALDRYTVSSNAGGFYNSKEDTIIWTKQGVPELTVVGPSDGGTVSFSFKTLSPITDQGKRLRNPTVVFEVSVRGRSISSANVPEQIDTFITRTIKIDTNLTLSAKARYFGGNPFTNTGPIPPRAEQETTYTIILAVSNVSNDAQDVVVRTRLPIHARFLGTSSPASEKLSNPTGQEIVWDVGTVKAGVGITAAPREVAFQVGITPSISQISQAPALTEEIQISGKDTFTGSPLSGIQQPLTTRLFADPLAPRNHDLVTE</sequence>
<name>A0A1G2SMA4_9BACT</name>
<accession>A0A1G2SMA4</accession>
<gene>
    <name evidence="2" type="ORF">A2591_00560</name>
</gene>
<evidence type="ECO:0000313" key="3">
    <source>
        <dbReference type="Proteomes" id="UP000178168"/>
    </source>
</evidence>
<evidence type="ECO:0000256" key="1">
    <source>
        <dbReference type="SAM" id="Phobius"/>
    </source>
</evidence>
<evidence type="ECO:0000313" key="2">
    <source>
        <dbReference type="EMBL" id="OHA85789.1"/>
    </source>
</evidence>
<dbReference type="AlphaFoldDB" id="A0A1G2SMA4"/>
<evidence type="ECO:0008006" key="4">
    <source>
        <dbReference type="Google" id="ProtNLM"/>
    </source>
</evidence>
<keyword evidence="1" id="KW-0812">Transmembrane</keyword>
<dbReference type="STRING" id="1802730.A2591_00560"/>
<proteinExistence type="predicted"/>
<keyword evidence="1" id="KW-1133">Transmembrane helix</keyword>
<organism evidence="2 3">
    <name type="scientific">Candidatus Yonathbacteria bacterium RIFOXYD1_FULL_52_36</name>
    <dbReference type="NCBI Taxonomy" id="1802730"/>
    <lineage>
        <taxon>Bacteria</taxon>
        <taxon>Candidatus Yonathiibacteriota</taxon>
    </lineage>
</organism>